<reference evidence="4 5" key="1">
    <citation type="journal article" date="2011" name="Stand. Genomic Sci.">
        <title>Complete genome sequence of the hyperthermophilic chemolithoautotroph Pyrolobus fumarii type strain (1A).</title>
        <authorList>
            <person name="Anderson I."/>
            <person name="Goker M."/>
            <person name="Nolan M."/>
            <person name="Lucas S."/>
            <person name="Hammon N."/>
            <person name="Deshpande S."/>
            <person name="Cheng J.F."/>
            <person name="Tapia R."/>
            <person name="Han C."/>
            <person name="Goodwin L."/>
            <person name="Pitluck S."/>
            <person name="Huntemann M."/>
            <person name="Liolios K."/>
            <person name="Ivanova N."/>
            <person name="Pagani I."/>
            <person name="Mavromatis K."/>
            <person name="Ovchinikova G."/>
            <person name="Pati A."/>
            <person name="Chen A."/>
            <person name="Palaniappan K."/>
            <person name="Land M."/>
            <person name="Hauser L."/>
            <person name="Brambilla E.M."/>
            <person name="Huber H."/>
            <person name="Yasawong M."/>
            <person name="Rohde M."/>
            <person name="Spring S."/>
            <person name="Abt B."/>
            <person name="Sikorski J."/>
            <person name="Wirth R."/>
            <person name="Detter J.C."/>
            <person name="Woyke T."/>
            <person name="Bristow J."/>
            <person name="Eisen J.A."/>
            <person name="Markowitz V."/>
            <person name="Hugenholtz P."/>
            <person name="Kyrpides N.C."/>
            <person name="Klenk H.P."/>
            <person name="Lapidus A."/>
        </authorList>
    </citation>
    <scope>NUCLEOTIDE SEQUENCE [LARGE SCALE GENOMIC DNA]</scope>
    <source>
        <strain evidence="5">DSM 11204 / 1A</strain>
    </source>
</reference>
<protein>
    <recommendedName>
        <fullName evidence="3">Antitoxin</fullName>
    </recommendedName>
</protein>
<dbReference type="OrthoDB" id="116241at2157"/>
<dbReference type="HOGENOM" id="CLU_200885_3_2_2"/>
<dbReference type="Proteomes" id="UP000001037">
    <property type="component" value="Chromosome"/>
</dbReference>
<dbReference type="Gene3D" id="4.10.1150.10">
    <property type="entry name" value="AF2212/PG0164-like"/>
    <property type="match status" value="1"/>
</dbReference>
<dbReference type="STRING" id="694429.Pyrfu_0240"/>
<dbReference type="GeneID" id="32176503"/>
<proteinExistence type="inferred from homology"/>
<dbReference type="Pfam" id="PF01954">
    <property type="entry name" value="AF2212-like"/>
    <property type="match status" value="1"/>
</dbReference>
<dbReference type="SUPFAM" id="SSF141694">
    <property type="entry name" value="AF2212/PG0164-like"/>
    <property type="match status" value="1"/>
</dbReference>
<dbReference type="RefSeq" id="WP_014025789.1">
    <property type="nucleotide sequence ID" value="NC_015931.1"/>
</dbReference>
<evidence type="ECO:0000256" key="3">
    <source>
        <dbReference type="RuleBase" id="RU368051"/>
    </source>
</evidence>
<evidence type="ECO:0000313" key="4">
    <source>
        <dbReference type="EMBL" id="AEM38112.1"/>
    </source>
</evidence>
<dbReference type="InterPro" id="IPR008203">
    <property type="entry name" value="AF2212-like"/>
</dbReference>
<evidence type="ECO:0000256" key="1">
    <source>
        <dbReference type="ARBA" id="ARBA00006615"/>
    </source>
</evidence>
<keyword evidence="5" id="KW-1185">Reference proteome</keyword>
<gene>
    <name evidence="4" type="ordered locus">Pyrfu_0240</name>
</gene>
<name>G0EEZ8_PYRF1</name>
<sequence>MSRVIKAVYEKGVLRPLEKLDLPEGVRVRLRIEGIYGLLKDWRVETPRS</sequence>
<dbReference type="InterPro" id="IPR024069">
    <property type="entry name" value="AF2212-like_dom_sf"/>
</dbReference>
<evidence type="ECO:0000313" key="5">
    <source>
        <dbReference type="Proteomes" id="UP000001037"/>
    </source>
</evidence>
<comment type="similarity">
    <text evidence="1 3">Belongs to the UPF0165 family.</text>
</comment>
<dbReference type="EMBL" id="CP002838">
    <property type="protein sequence ID" value="AEM38112.1"/>
    <property type="molecule type" value="Genomic_DNA"/>
</dbReference>
<keyword evidence="2 3" id="KW-1277">Toxin-antitoxin system</keyword>
<comment type="function">
    <text evidence="3">Antitoxin component of a type II toxin-antitoxin (TA) system.</text>
</comment>
<evidence type="ECO:0000256" key="2">
    <source>
        <dbReference type="ARBA" id="ARBA00022649"/>
    </source>
</evidence>
<dbReference type="AlphaFoldDB" id="G0EEZ8"/>
<accession>G0EEZ8</accession>
<dbReference type="KEGG" id="pfm:Pyrfu_0240"/>
<organism evidence="4 5">
    <name type="scientific">Pyrolobus fumarii (strain DSM 11204 / 1A)</name>
    <dbReference type="NCBI Taxonomy" id="694429"/>
    <lineage>
        <taxon>Archaea</taxon>
        <taxon>Thermoproteota</taxon>
        <taxon>Thermoprotei</taxon>
        <taxon>Desulfurococcales</taxon>
        <taxon>Pyrodictiaceae</taxon>
        <taxon>Pyrolobus</taxon>
    </lineage>
</organism>
<dbReference type="eggNOG" id="arCOG03880">
    <property type="taxonomic scope" value="Archaea"/>
</dbReference>
<dbReference type="InParanoid" id="G0EEZ8"/>